<dbReference type="Gene3D" id="3.40.50.150">
    <property type="entry name" value="Vaccinia Virus protein VP39"/>
    <property type="match status" value="1"/>
</dbReference>
<keyword evidence="1 4" id="KW-0489">Methyltransferase</keyword>
<dbReference type="GO" id="GO:0008168">
    <property type="term" value="F:methyltransferase activity"/>
    <property type="evidence" value="ECO:0007669"/>
    <property type="project" value="UniProtKB-KW"/>
</dbReference>
<name>A0A4Q7V0B8_PSEST</name>
<gene>
    <name evidence="4" type="ORF">EV383_3763</name>
</gene>
<dbReference type="InterPro" id="IPR029063">
    <property type="entry name" value="SAM-dependent_MTases_sf"/>
</dbReference>
<evidence type="ECO:0000313" key="4">
    <source>
        <dbReference type="EMBL" id="RZT86864.1"/>
    </source>
</evidence>
<dbReference type="AlphaFoldDB" id="A0A4Q7V0B8"/>
<keyword evidence="5" id="KW-1185">Reference proteome</keyword>
<evidence type="ECO:0000256" key="1">
    <source>
        <dbReference type="ARBA" id="ARBA00022603"/>
    </source>
</evidence>
<evidence type="ECO:0000313" key="5">
    <source>
        <dbReference type="Proteomes" id="UP000291591"/>
    </source>
</evidence>
<accession>A0A4Q7V0B8</accession>
<dbReference type="GO" id="GO:0032259">
    <property type="term" value="P:methylation"/>
    <property type="evidence" value="ECO:0007669"/>
    <property type="project" value="UniProtKB-KW"/>
</dbReference>
<protein>
    <submittedName>
        <fullName evidence="4">L-histidine N-alpha-methyltransferase</fullName>
    </submittedName>
</protein>
<dbReference type="InterPro" id="IPR017804">
    <property type="entry name" value="MeTrfase_EgtD-like"/>
</dbReference>
<dbReference type="PIRSF" id="PIRSF018005">
    <property type="entry name" value="UCP018005"/>
    <property type="match status" value="1"/>
</dbReference>
<sequence length="327" mass="36291">MTDTTVRIVGVDHDAAFWDDTAELRACLTEPVPRIPPWFGYDERGSALFEQITELPTYYLTRTEWSLLRRYGPDIAARLGCGRIAELGSGSAKKTRLLLRAAVARRPTTYLPVDVSREMLTSSAEALRTSIPSLDVVGLWGRYEAGLDHLRADDDGEPLAVMFLGGNLGNTTPDERHALLARCAASLRPGDAFLVSADLVKPAAVFEECYNDPPEHTAFADFRLNHLVHLINRFGCDADPASFRPHARYDTATGEVVGHLWSERDQHVSIPGLDLELDLRSGDGINVGFSAKFDRERFVADVAAHGLAPEAQWVDPERQYGIFLFRR</sequence>
<dbReference type="RefSeq" id="WP_130291086.1">
    <property type="nucleotide sequence ID" value="NZ_SHKL01000001.1"/>
</dbReference>
<dbReference type="Pfam" id="PF10017">
    <property type="entry name" value="Methyltransf_33"/>
    <property type="match status" value="1"/>
</dbReference>
<organism evidence="4 5">
    <name type="scientific">Pseudonocardia sediminis</name>
    <dbReference type="NCBI Taxonomy" id="1397368"/>
    <lineage>
        <taxon>Bacteria</taxon>
        <taxon>Bacillati</taxon>
        <taxon>Actinomycetota</taxon>
        <taxon>Actinomycetes</taxon>
        <taxon>Pseudonocardiales</taxon>
        <taxon>Pseudonocardiaceae</taxon>
        <taxon>Pseudonocardia</taxon>
    </lineage>
</organism>
<dbReference type="Proteomes" id="UP000291591">
    <property type="component" value="Unassembled WGS sequence"/>
</dbReference>
<comment type="caution">
    <text evidence="4">The sequence shown here is derived from an EMBL/GenBank/DDBJ whole genome shotgun (WGS) entry which is preliminary data.</text>
</comment>
<dbReference type="OrthoDB" id="5289726at2"/>
<dbReference type="EMBL" id="SHKL01000001">
    <property type="protein sequence ID" value="RZT86864.1"/>
    <property type="molecule type" value="Genomic_DNA"/>
</dbReference>
<proteinExistence type="predicted"/>
<keyword evidence="2 4" id="KW-0808">Transferase</keyword>
<reference evidence="4 5" key="1">
    <citation type="submission" date="2019-02" db="EMBL/GenBank/DDBJ databases">
        <title>Sequencing the genomes of 1000 actinobacteria strains.</title>
        <authorList>
            <person name="Klenk H.-P."/>
        </authorList>
    </citation>
    <scope>NUCLEOTIDE SEQUENCE [LARGE SCALE GENOMIC DNA]</scope>
    <source>
        <strain evidence="4 5">DSM 45779</strain>
    </source>
</reference>
<dbReference type="SUPFAM" id="SSF53335">
    <property type="entry name" value="S-adenosyl-L-methionine-dependent methyltransferases"/>
    <property type="match status" value="1"/>
</dbReference>
<dbReference type="InterPro" id="IPR051128">
    <property type="entry name" value="EgtD_Methyltrsf_superfamily"/>
</dbReference>
<dbReference type="PANTHER" id="PTHR43397:SF1">
    <property type="entry name" value="ERGOTHIONEINE BIOSYNTHESIS PROTEIN 1"/>
    <property type="match status" value="1"/>
</dbReference>
<evidence type="ECO:0000256" key="2">
    <source>
        <dbReference type="ARBA" id="ARBA00022679"/>
    </source>
</evidence>
<dbReference type="InterPro" id="IPR019257">
    <property type="entry name" value="MeTrfase_dom"/>
</dbReference>
<dbReference type="PANTHER" id="PTHR43397">
    <property type="entry name" value="ERGOTHIONEINE BIOSYNTHESIS PROTEIN 1"/>
    <property type="match status" value="1"/>
</dbReference>
<feature type="domain" description="Histidine-specific methyltransferase SAM-dependent" evidence="3">
    <location>
        <begin position="22"/>
        <end position="326"/>
    </location>
</feature>
<evidence type="ECO:0000259" key="3">
    <source>
        <dbReference type="Pfam" id="PF10017"/>
    </source>
</evidence>